<feature type="repeat" description="ANK" evidence="3">
    <location>
        <begin position="1054"/>
        <end position="1086"/>
    </location>
</feature>
<dbReference type="InterPro" id="IPR011990">
    <property type="entry name" value="TPR-like_helical_dom_sf"/>
</dbReference>
<dbReference type="PANTHER" id="PTHR24198:SF165">
    <property type="entry name" value="ANKYRIN REPEAT-CONTAINING PROTEIN-RELATED"/>
    <property type="match status" value="1"/>
</dbReference>
<dbReference type="Pfam" id="PF00069">
    <property type="entry name" value="Pkinase"/>
    <property type="match status" value="1"/>
</dbReference>
<gene>
    <name evidence="5" type="ORF">LTR84_010436</name>
</gene>
<dbReference type="SUPFAM" id="SSF48403">
    <property type="entry name" value="Ankyrin repeat"/>
    <property type="match status" value="2"/>
</dbReference>
<dbReference type="PROSITE" id="PS50297">
    <property type="entry name" value="ANK_REP_REGION"/>
    <property type="match status" value="3"/>
</dbReference>
<dbReference type="GeneID" id="89978594"/>
<organism evidence="5 6">
    <name type="scientific">Exophiala bonariae</name>
    <dbReference type="NCBI Taxonomy" id="1690606"/>
    <lineage>
        <taxon>Eukaryota</taxon>
        <taxon>Fungi</taxon>
        <taxon>Dikarya</taxon>
        <taxon>Ascomycota</taxon>
        <taxon>Pezizomycotina</taxon>
        <taxon>Eurotiomycetes</taxon>
        <taxon>Chaetothyriomycetidae</taxon>
        <taxon>Chaetothyriales</taxon>
        <taxon>Herpotrichiellaceae</taxon>
        <taxon>Exophiala</taxon>
    </lineage>
</organism>
<dbReference type="SMART" id="SM00248">
    <property type="entry name" value="ANK"/>
    <property type="match status" value="8"/>
</dbReference>
<reference evidence="5 6" key="1">
    <citation type="submission" date="2023-08" db="EMBL/GenBank/DDBJ databases">
        <title>Black Yeasts Isolated from many extreme environments.</title>
        <authorList>
            <person name="Coleine C."/>
            <person name="Stajich J.E."/>
            <person name="Selbmann L."/>
        </authorList>
    </citation>
    <scope>NUCLEOTIDE SEQUENCE [LARGE SCALE GENOMIC DNA]</scope>
    <source>
        <strain evidence="5 6">CCFEE 5792</strain>
    </source>
</reference>
<protein>
    <recommendedName>
        <fullName evidence="4">Protein kinase domain-containing protein</fullName>
    </recommendedName>
</protein>
<feature type="repeat" description="ANK" evidence="3">
    <location>
        <begin position="670"/>
        <end position="703"/>
    </location>
</feature>
<comment type="caution">
    <text evidence="5">The sequence shown here is derived from an EMBL/GenBank/DDBJ whole genome shotgun (WGS) entry which is preliminary data.</text>
</comment>
<dbReference type="InterPro" id="IPR036770">
    <property type="entry name" value="Ankyrin_rpt-contain_sf"/>
</dbReference>
<evidence type="ECO:0000256" key="1">
    <source>
        <dbReference type="ARBA" id="ARBA00022737"/>
    </source>
</evidence>
<dbReference type="Proteomes" id="UP001358417">
    <property type="component" value="Unassembled WGS sequence"/>
</dbReference>
<evidence type="ECO:0000259" key="4">
    <source>
        <dbReference type="PROSITE" id="PS50011"/>
    </source>
</evidence>
<evidence type="ECO:0000256" key="3">
    <source>
        <dbReference type="PROSITE-ProRule" id="PRU00023"/>
    </source>
</evidence>
<evidence type="ECO:0000256" key="2">
    <source>
        <dbReference type="ARBA" id="ARBA00023043"/>
    </source>
</evidence>
<feature type="repeat" description="ANK" evidence="3">
    <location>
        <begin position="946"/>
        <end position="968"/>
    </location>
</feature>
<dbReference type="GO" id="GO:0005524">
    <property type="term" value="F:ATP binding"/>
    <property type="evidence" value="ECO:0007669"/>
    <property type="project" value="InterPro"/>
</dbReference>
<dbReference type="PROSITE" id="PS00108">
    <property type="entry name" value="PROTEIN_KINASE_ST"/>
    <property type="match status" value="1"/>
</dbReference>
<dbReference type="PROSITE" id="PS50011">
    <property type="entry name" value="PROTEIN_KINASE_DOM"/>
    <property type="match status" value="1"/>
</dbReference>
<dbReference type="Pfam" id="PF12796">
    <property type="entry name" value="Ank_2"/>
    <property type="match status" value="1"/>
</dbReference>
<keyword evidence="2 3" id="KW-0040">ANK repeat</keyword>
<dbReference type="EMBL" id="JAVRRD010000043">
    <property type="protein sequence ID" value="KAK5044780.1"/>
    <property type="molecule type" value="Genomic_DNA"/>
</dbReference>
<dbReference type="SMART" id="SM00220">
    <property type="entry name" value="S_TKc"/>
    <property type="match status" value="1"/>
</dbReference>
<keyword evidence="6" id="KW-1185">Reference proteome</keyword>
<dbReference type="CDD" id="cd00180">
    <property type="entry name" value="PKc"/>
    <property type="match status" value="1"/>
</dbReference>
<dbReference type="SUPFAM" id="SSF81901">
    <property type="entry name" value="HCP-like"/>
    <property type="match status" value="1"/>
</dbReference>
<dbReference type="Gene3D" id="1.25.40.20">
    <property type="entry name" value="Ankyrin repeat-containing domain"/>
    <property type="match status" value="4"/>
</dbReference>
<dbReference type="GO" id="GO:0004672">
    <property type="term" value="F:protein kinase activity"/>
    <property type="evidence" value="ECO:0007669"/>
    <property type="project" value="InterPro"/>
</dbReference>
<proteinExistence type="predicted"/>
<evidence type="ECO:0000313" key="5">
    <source>
        <dbReference type="EMBL" id="KAK5044780.1"/>
    </source>
</evidence>
<dbReference type="InterPro" id="IPR000719">
    <property type="entry name" value="Prot_kinase_dom"/>
</dbReference>
<dbReference type="AlphaFoldDB" id="A0AAV9MW32"/>
<feature type="domain" description="Protein kinase" evidence="4">
    <location>
        <begin position="95"/>
        <end position="392"/>
    </location>
</feature>
<dbReference type="InterPro" id="IPR011009">
    <property type="entry name" value="Kinase-like_dom_sf"/>
</dbReference>
<keyword evidence="1" id="KW-0677">Repeat</keyword>
<name>A0AAV9MW32_9EURO</name>
<feature type="repeat" description="ANK" evidence="3">
    <location>
        <begin position="704"/>
        <end position="736"/>
    </location>
</feature>
<feature type="repeat" description="ANK" evidence="3">
    <location>
        <begin position="1194"/>
        <end position="1220"/>
    </location>
</feature>
<dbReference type="InterPro" id="IPR008271">
    <property type="entry name" value="Ser/Thr_kinase_AS"/>
</dbReference>
<dbReference type="InterPro" id="IPR002110">
    <property type="entry name" value="Ankyrin_rpt"/>
</dbReference>
<dbReference type="RefSeq" id="XP_064700431.1">
    <property type="nucleotide sequence ID" value="XM_064853973.1"/>
</dbReference>
<dbReference type="PANTHER" id="PTHR24198">
    <property type="entry name" value="ANKYRIN REPEAT AND PROTEIN KINASE DOMAIN-CONTAINING PROTEIN"/>
    <property type="match status" value="1"/>
</dbReference>
<sequence>MSDGFFGGSPIASSREFTFEAEKFFEAENISALPRVIQEHIAELDSYESPPISPGRELPDSKIRDPDLHDLVLLSASVESTDEHNAGHIADAVCRFSAAVIGAGATFVVRKVRVPCKSIKSGYVATKSPRLHGQSNLSKSDFNNRVKDMIFELRVLRHRPLMQHPNIISLLGISWSDDDTDETLKWPTLVLEYGNAGSLLDLLRAGEMEFLERHRIIFEVGRGLSALHSCGVVHSDIKCENVIIFQDHQGIYTAKLADFGCSLVEHPQGAKLRGGTPPWTSPDWREWLPPGDMVKSDVYSFGLLVWRVMTYNSSLLLNGLQEVPLEGKAITVTEFELAKRGDYLLPLLAKHCATILESSLCELVQRVLHETVRLDPASRNLSNALEVLHVPDATTAELMIDLVKEKASAMSVHDWTALLAPHMGIDHDELLHLRKNYRSDEEYLEQFRHLVEPKLSQQSFSSRRRIDQVRIFGNSEIPDSSTRMITLGLSANEVSTFSADHLRLMQPQIQEQTINSLVNSADSGSRDSSLFLSVYYFNVRYDPVEAIRWLSTAAELGNSTARYLYYRLHEATGIKMKVDHTTIDHWLYQGSAWGSWIAFDDKNKHEKNHENPAKIILRFQGSYNGDTPFREEALIGRFCISPMGTQINLLDSQIASTQSNVDDIVLAGMQGNRLLHWAAGVGALDAVKHLIIHHHANVNCLNDLGETPLLAACRAGNGQTVAQLLKEGADPSLRCYSRQYPIHWLWTLEKSLPQIPDHEKMSILTQLGRVLSRGSVKIVNSVADPVAKRINGFQQDEPHSDRLQSHLFSSLPLGTPLHWAVQLRCLLTIRALLGLGADPFYSISTTGYQGNGSAAHLAAAMHDDDIFELFVEHIGPEKRHRVFGRVEDFYPGFLDTAISGRATHTHANGRFERMSRHGKNYKSRTQRMFQLLLSYGLRTLQSKYNSNPTPLNFAVQNGQIDIVEVLLNTQFKDDLEVSSGLDSNEPAVTPLAMSVMRAYDDIYFLLRSHGADSNATYQGIDSILSICAIAGHTRLEVAIDLIKGGNPVNSGRSYAMSPIFWAVWGAHFPLADLLLQHGADINELQDYRTKKFVASRLIEPTTVLGLLLSTCSNSSALPLRWLLYGHCEGKYNLQPITCPSTSSNIFHAIASVEEDGRDEEKLRIALTQVMSNFGHFHDLLDEYAYHAPESSSQHGTTPLIDAIQHSNVMVVKELLALGANEEKTCTDGLRPLQYAQAMLFKFKGLETSRYPPMTLTVMERNRNEIVKLLTSAKSM</sequence>
<evidence type="ECO:0000313" key="6">
    <source>
        <dbReference type="Proteomes" id="UP001358417"/>
    </source>
</evidence>
<accession>A0AAV9MW32</accession>
<dbReference type="PROSITE" id="PS50088">
    <property type="entry name" value="ANK_REPEAT"/>
    <property type="match status" value="5"/>
</dbReference>
<dbReference type="SUPFAM" id="SSF56112">
    <property type="entry name" value="Protein kinase-like (PK-like)"/>
    <property type="match status" value="1"/>
</dbReference>
<dbReference type="Gene3D" id="1.10.510.10">
    <property type="entry name" value="Transferase(Phosphotransferase) domain 1"/>
    <property type="match status" value="1"/>
</dbReference>
<dbReference type="Gene3D" id="1.25.40.10">
    <property type="entry name" value="Tetratricopeptide repeat domain"/>
    <property type="match status" value="1"/>
</dbReference>